<keyword evidence="3" id="KW-1185">Reference proteome</keyword>
<reference evidence="2 3" key="1">
    <citation type="submission" date="2016-11" db="EMBL/GenBank/DDBJ databases">
        <authorList>
            <person name="Jaros S."/>
            <person name="Januszkiewicz K."/>
            <person name="Wedrychowicz H."/>
        </authorList>
    </citation>
    <scope>NUCLEOTIDE SEQUENCE [LARGE SCALE GENOMIC DNA]</scope>
    <source>
        <strain evidence="2 3">DSM 17459</strain>
    </source>
</reference>
<dbReference type="Pfam" id="PF04977">
    <property type="entry name" value="DivIC"/>
    <property type="match status" value="1"/>
</dbReference>
<name>A0A1M4Y347_9CLOT</name>
<keyword evidence="2" id="KW-0131">Cell cycle</keyword>
<dbReference type="GO" id="GO:0051301">
    <property type="term" value="P:cell division"/>
    <property type="evidence" value="ECO:0007669"/>
    <property type="project" value="UniProtKB-KW"/>
</dbReference>
<dbReference type="AlphaFoldDB" id="A0A1M4Y347"/>
<keyword evidence="2" id="KW-0132">Cell division</keyword>
<dbReference type="STRING" id="1122155.SAMN02745158_02223"/>
<accession>A0A1M4Y347</accession>
<gene>
    <name evidence="2" type="ORF">SAMN02745158_02223</name>
</gene>
<proteinExistence type="predicted"/>
<feature type="coiled-coil region" evidence="1">
    <location>
        <begin position="49"/>
        <end position="76"/>
    </location>
</feature>
<evidence type="ECO:0000313" key="3">
    <source>
        <dbReference type="Proteomes" id="UP000184245"/>
    </source>
</evidence>
<evidence type="ECO:0000256" key="1">
    <source>
        <dbReference type="SAM" id="Coils"/>
    </source>
</evidence>
<organism evidence="2 3">
    <name type="scientific">Lactonifactor longoviformis DSM 17459</name>
    <dbReference type="NCBI Taxonomy" id="1122155"/>
    <lineage>
        <taxon>Bacteria</taxon>
        <taxon>Bacillati</taxon>
        <taxon>Bacillota</taxon>
        <taxon>Clostridia</taxon>
        <taxon>Eubacteriales</taxon>
        <taxon>Clostridiaceae</taxon>
        <taxon>Lactonifactor</taxon>
    </lineage>
</organism>
<dbReference type="InterPro" id="IPR007060">
    <property type="entry name" value="FtsL/DivIC"/>
</dbReference>
<sequence>MQSKKKKRRGVRNRIAMISITFVVCVLLGALLYEGAALKKKVAGNEARKVAISEEIKKEEERTKEIEETKEYMQSDEYAEKVARDKLGLVKNNEIVFKEEK</sequence>
<protein>
    <submittedName>
        <fullName evidence="2">Cell division protein DivIC</fullName>
    </submittedName>
</protein>
<dbReference type="EMBL" id="FQVI01000010">
    <property type="protein sequence ID" value="SHF00118.1"/>
    <property type="molecule type" value="Genomic_DNA"/>
</dbReference>
<dbReference type="Proteomes" id="UP000184245">
    <property type="component" value="Unassembled WGS sequence"/>
</dbReference>
<evidence type="ECO:0000313" key="2">
    <source>
        <dbReference type="EMBL" id="SHF00118.1"/>
    </source>
</evidence>
<keyword evidence="1" id="KW-0175">Coiled coil</keyword>